<reference evidence="4" key="1">
    <citation type="submission" date="2021-06" db="EMBL/GenBank/DDBJ databases">
        <authorList>
            <person name="Hodson N. C."/>
            <person name="Mongue J. A."/>
            <person name="Jaron S. K."/>
        </authorList>
    </citation>
    <scope>NUCLEOTIDE SEQUENCE</scope>
</reference>
<evidence type="ECO:0000256" key="2">
    <source>
        <dbReference type="ARBA" id="ARBA00023002"/>
    </source>
</evidence>
<keyword evidence="2" id="KW-0560">Oxidoreductase</keyword>
<dbReference type="Proteomes" id="UP000708208">
    <property type="component" value="Unassembled WGS sequence"/>
</dbReference>
<feature type="domain" description="Lactate/malate dehydrogenase N-terminal" evidence="3">
    <location>
        <begin position="7"/>
        <end position="84"/>
    </location>
</feature>
<dbReference type="AlphaFoldDB" id="A0A8J2K311"/>
<evidence type="ECO:0000313" key="4">
    <source>
        <dbReference type="EMBL" id="CAG7731925.1"/>
    </source>
</evidence>
<keyword evidence="5" id="KW-1185">Reference proteome</keyword>
<dbReference type="Pfam" id="PF00056">
    <property type="entry name" value="Ldh_1_N"/>
    <property type="match status" value="1"/>
</dbReference>
<name>A0A8J2K311_9HEXA</name>
<dbReference type="EMBL" id="CAJVCH010221346">
    <property type="protein sequence ID" value="CAG7731925.1"/>
    <property type="molecule type" value="Genomic_DNA"/>
</dbReference>
<gene>
    <name evidence="4" type="ORF">AFUS01_LOCUS20478</name>
</gene>
<comment type="caution">
    <text evidence="4">The sequence shown here is derived from an EMBL/GenBank/DDBJ whole genome shotgun (WGS) entry which is preliminary data.</text>
</comment>
<dbReference type="InterPro" id="IPR010945">
    <property type="entry name" value="Malate_DH_type2"/>
</dbReference>
<evidence type="ECO:0000313" key="5">
    <source>
        <dbReference type="Proteomes" id="UP000708208"/>
    </source>
</evidence>
<dbReference type="InterPro" id="IPR001236">
    <property type="entry name" value="Lactate/malate_DH_N"/>
</dbReference>
<evidence type="ECO:0000259" key="3">
    <source>
        <dbReference type="Pfam" id="PF00056"/>
    </source>
</evidence>
<dbReference type="PANTHER" id="PTHR23382">
    <property type="entry name" value="MALATE DEHYDROGENASE"/>
    <property type="match status" value="1"/>
</dbReference>
<evidence type="ECO:0000256" key="1">
    <source>
        <dbReference type="ARBA" id="ARBA00019899"/>
    </source>
</evidence>
<sequence length="132" mass="14838">MSSNQISPLHLLDMRDGNLESVVMELMDCALSVVLSVVTVDGIEEYWCSFLVGAMPRTEVMERKDLLAANVKICKVQGEALDQQKVDVFGPDQPFCFERRSYGIDGFFSVTSFECRTTTLQTRTNTGDRKTK</sequence>
<accession>A0A8J2K311</accession>
<dbReference type="GO" id="GO:0016615">
    <property type="term" value="F:malate dehydrogenase activity"/>
    <property type="evidence" value="ECO:0007669"/>
    <property type="project" value="InterPro"/>
</dbReference>
<proteinExistence type="predicted"/>
<protein>
    <recommendedName>
        <fullName evidence="1">Malate dehydrogenase, cytoplasmic</fullName>
    </recommendedName>
</protein>
<organism evidence="4 5">
    <name type="scientific">Allacma fusca</name>
    <dbReference type="NCBI Taxonomy" id="39272"/>
    <lineage>
        <taxon>Eukaryota</taxon>
        <taxon>Metazoa</taxon>
        <taxon>Ecdysozoa</taxon>
        <taxon>Arthropoda</taxon>
        <taxon>Hexapoda</taxon>
        <taxon>Collembola</taxon>
        <taxon>Symphypleona</taxon>
        <taxon>Sminthuridae</taxon>
        <taxon>Allacma</taxon>
    </lineage>
</organism>
<dbReference type="GO" id="GO:0006108">
    <property type="term" value="P:malate metabolic process"/>
    <property type="evidence" value="ECO:0007669"/>
    <property type="project" value="InterPro"/>
</dbReference>
<dbReference type="OrthoDB" id="4069699at2759"/>